<organism evidence="6 7">
    <name type="scientific">Hypothenemus hampei</name>
    <name type="common">Coffee berry borer</name>
    <dbReference type="NCBI Taxonomy" id="57062"/>
    <lineage>
        <taxon>Eukaryota</taxon>
        <taxon>Metazoa</taxon>
        <taxon>Ecdysozoa</taxon>
        <taxon>Arthropoda</taxon>
        <taxon>Hexapoda</taxon>
        <taxon>Insecta</taxon>
        <taxon>Pterygota</taxon>
        <taxon>Neoptera</taxon>
        <taxon>Endopterygota</taxon>
        <taxon>Coleoptera</taxon>
        <taxon>Polyphaga</taxon>
        <taxon>Cucujiformia</taxon>
        <taxon>Curculionidae</taxon>
        <taxon>Scolytinae</taxon>
        <taxon>Hypothenemus</taxon>
    </lineage>
</organism>
<dbReference type="Pfam" id="PF00069">
    <property type="entry name" value="Pkinase"/>
    <property type="match status" value="1"/>
</dbReference>
<feature type="compositionally biased region" description="Polar residues" evidence="4">
    <location>
        <begin position="525"/>
        <end position="541"/>
    </location>
</feature>
<dbReference type="PANTHER" id="PTHR24346:SF79">
    <property type="entry name" value="PROTEIN KINASE DOMAIN-CONTAINING PROTEIN"/>
    <property type="match status" value="1"/>
</dbReference>
<sequence length="691" mass="77987">MTLQEPKGKKLYVVGSYRFSGKLLGKGNFARVEEAVHTMLNVKVAIKIIDINQIKEDYVIKNLFREAKLMAKLNHPCICALYQTMQRSDKLYFLVTELASGGDLCTFVKDQRNGCLEERSARIYVRQFVSAVAHMHNIGVVHRDLKMENVMLNAARTQIKIVDFGLGNFYEANEPLKTHCGSPEYAAPELFITGMKYGPEVDLWSLGIIFYGMVVGQLPFVSDRNEQMTSHERRKKLVAQINRGLGNIHKRALAGFSADFRNMVCRMLMPDVSKRISIKEMLLHPFITEKGTKLIRINPMKKLELGLQAEIFGKMAELAQQPTETIVQAVKQEPYSRIGGMYNILAHRLSLNRLTGDGLSRMQPLLEIESKTRTDRFSVTKSYNLRCTVAYGHTPRVVVQEKKLSQEFRPATSPPLLKRPNPETIKQPSNPKTVNRPSTVQDGSLEKRANYQEVKTPFMTRKAHSAAITSKTNRTSSICSPIGVKLSSTMNTKITKNMVKRLYPSAAPNEPTLEGLEKVIKKKNSQTTATELKNNKPTKSAANEETKTETVFKRKQRSKSEKISTPSPIIELQSSIKRSLATTQSDSKATSKRPQTTSLSKEDRPITRLPKLTRPATSSQNRENSQMACGDIVKRIQVAQQMPNRKPIIYDPIARSIAGYVCNNVPDYKLPMWSNFKSSFYCLRPSQASNY</sequence>
<accession>A0ABD1F048</accession>
<dbReference type="PANTHER" id="PTHR24346">
    <property type="entry name" value="MAP/MICROTUBULE AFFINITY-REGULATING KINASE"/>
    <property type="match status" value="1"/>
</dbReference>
<dbReference type="Proteomes" id="UP001566132">
    <property type="component" value="Unassembled WGS sequence"/>
</dbReference>
<dbReference type="GO" id="GO:0005524">
    <property type="term" value="F:ATP binding"/>
    <property type="evidence" value="ECO:0007669"/>
    <property type="project" value="UniProtKB-UniRule"/>
</dbReference>
<evidence type="ECO:0000256" key="1">
    <source>
        <dbReference type="ARBA" id="ARBA00022741"/>
    </source>
</evidence>
<keyword evidence="2 3" id="KW-0067">ATP-binding</keyword>
<dbReference type="EMBL" id="JBDJPC010000004">
    <property type="protein sequence ID" value="KAL1505612.1"/>
    <property type="molecule type" value="Genomic_DNA"/>
</dbReference>
<feature type="compositionally biased region" description="Basic and acidic residues" evidence="4">
    <location>
        <begin position="542"/>
        <end position="562"/>
    </location>
</feature>
<gene>
    <name evidence="6" type="ORF">ABEB36_005136</name>
</gene>
<dbReference type="SMART" id="SM00220">
    <property type="entry name" value="S_TKc"/>
    <property type="match status" value="1"/>
</dbReference>
<dbReference type="PROSITE" id="PS50011">
    <property type="entry name" value="PROTEIN_KINASE_DOM"/>
    <property type="match status" value="1"/>
</dbReference>
<protein>
    <recommendedName>
        <fullName evidence="5">Protein kinase domain-containing protein</fullName>
    </recommendedName>
</protein>
<keyword evidence="1 3" id="KW-0547">Nucleotide-binding</keyword>
<feature type="compositionally biased region" description="Polar residues" evidence="4">
    <location>
        <begin position="424"/>
        <end position="442"/>
    </location>
</feature>
<proteinExistence type="predicted"/>
<reference evidence="6 7" key="1">
    <citation type="submission" date="2024-05" db="EMBL/GenBank/DDBJ databases">
        <title>Genetic variation in Jamaican populations of the coffee berry borer (Hypothenemus hampei).</title>
        <authorList>
            <person name="Errbii M."/>
            <person name="Myrie A."/>
        </authorList>
    </citation>
    <scope>NUCLEOTIDE SEQUENCE [LARGE SCALE GENOMIC DNA]</scope>
    <source>
        <strain evidence="6">JA-Hopewell-2020-01-JO</strain>
        <tissue evidence="6">Whole body</tissue>
    </source>
</reference>
<dbReference type="InterPro" id="IPR011009">
    <property type="entry name" value="Kinase-like_dom_sf"/>
</dbReference>
<evidence type="ECO:0000256" key="3">
    <source>
        <dbReference type="PROSITE-ProRule" id="PRU10141"/>
    </source>
</evidence>
<feature type="region of interest" description="Disordered" evidence="4">
    <location>
        <begin position="524"/>
        <end position="626"/>
    </location>
</feature>
<name>A0ABD1F048_HYPHA</name>
<dbReference type="InterPro" id="IPR000719">
    <property type="entry name" value="Prot_kinase_dom"/>
</dbReference>
<comment type="caution">
    <text evidence="6">The sequence shown here is derived from an EMBL/GenBank/DDBJ whole genome shotgun (WGS) entry which is preliminary data.</text>
</comment>
<dbReference type="InterPro" id="IPR008271">
    <property type="entry name" value="Ser/Thr_kinase_AS"/>
</dbReference>
<keyword evidence="7" id="KW-1185">Reference proteome</keyword>
<feature type="domain" description="Protein kinase" evidence="5">
    <location>
        <begin position="18"/>
        <end position="287"/>
    </location>
</feature>
<dbReference type="PROSITE" id="PS00108">
    <property type="entry name" value="PROTEIN_KINASE_ST"/>
    <property type="match status" value="1"/>
</dbReference>
<evidence type="ECO:0000256" key="2">
    <source>
        <dbReference type="ARBA" id="ARBA00022840"/>
    </source>
</evidence>
<evidence type="ECO:0000313" key="7">
    <source>
        <dbReference type="Proteomes" id="UP001566132"/>
    </source>
</evidence>
<dbReference type="SUPFAM" id="SSF56112">
    <property type="entry name" value="Protein kinase-like (PK-like)"/>
    <property type="match status" value="1"/>
</dbReference>
<evidence type="ECO:0000256" key="4">
    <source>
        <dbReference type="SAM" id="MobiDB-lite"/>
    </source>
</evidence>
<evidence type="ECO:0000313" key="6">
    <source>
        <dbReference type="EMBL" id="KAL1505612.1"/>
    </source>
</evidence>
<dbReference type="AlphaFoldDB" id="A0ABD1F048"/>
<dbReference type="PROSITE" id="PS00107">
    <property type="entry name" value="PROTEIN_KINASE_ATP"/>
    <property type="match status" value="1"/>
</dbReference>
<feature type="compositionally biased region" description="Polar residues" evidence="4">
    <location>
        <begin position="615"/>
        <end position="626"/>
    </location>
</feature>
<dbReference type="FunFam" id="1.10.510.10:FF:000571">
    <property type="entry name" value="Maternal embryonic leucine zipper kinase"/>
    <property type="match status" value="1"/>
</dbReference>
<evidence type="ECO:0000259" key="5">
    <source>
        <dbReference type="PROSITE" id="PS50011"/>
    </source>
</evidence>
<feature type="compositionally biased region" description="Polar residues" evidence="4">
    <location>
        <begin position="563"/>
        <end position="599"/>
    </location>
</feature>
<feature type="region of interest" description="Disordered" evidence="4">
    <location>
        <begin position="403"/>
        <end position="449"/>
    </location>
</feature>
<feature type="binding site" evidence="3">
    <location>
        <position position="47"/>
    </location>
    <ligand>
        <name>ATP</name>
        <dbReference type="ChEBI" id="CHEBI:30616"/>
    </ligand>
</feature>
<dbReference type="Gene3D" id="1.10.510.10">
    <property type="entry name" value="Transferase(Phosphotransferase) domain 1"/>
    <property type="match status" value="1"/>
</dbReference>
<dbReference type="InterPro" id="IPR017441">
    <property type="entry name" value="Protein_kinase_ATP_BS"/>
</dbReference>